<evidence type="ECO:0000313" key="2">
    <source>
        <dbReference type="EMBL" id="OQR67562.1"/>
    </source>
</evidence>
<evidence type="ECO:0000256" key="1">
    <source>
        <dbReference type="SAM" id="SignalP"/>
    </source>
</evidence>
<accession>A0A1V9X2S4</accession>
<comment type="caution">
    <text evidence="2">The sequence shown here is derived from an EMBL/GenBank/DDBJ whole genome shotgun (WGS) entry which is preliminary data.</text>
</comment>
<name>A0A1V9X2S4_9ACAR</name>
<keyword evidence="3" id="KW-1185">Reference proteome</keyword>
<dbReference type="OrthoDB" id="6490570at2759"/>
<evidence type="ECO:0000313" key="3">
    <source>
        <dbReference type="Proteomes" id="UP000192247"/>
    </source>
</evidence>
<dbReference type="InParanoid" id="A0A1V9X2S4"/>
<gene>
    <name evidence="2" type="ORF">BIW11_02173</name>
</gene>
<dbReference type="EMBL" id="MNPL01028405">
    <property type="protein sequence ID" value="OQR67562.1"/>
    <property type="molecule type" value="Genomic_DNA"/>
</dbReference>
<dbReference type="Proteomes" id="UP000192247">
    <property type="component" value="Unassembled WGS sequence"/>
</dbReference>
<keyword evidence="1" id="KW-0732">Signal</keyword>
<sequence length="223" mass="24689">MFEFAQSITVISILTYLAIVIEVASTQSKPGQKLICFGNDFVTQLVSTLLDRSRENFARNEPNTLGPHKEHIGFLIIYNGRAYNLSKAFVHGQITVDCDSSPTFARLRIPIAIPGFVAVYDYIMPGHIASGKVIASSDYMGMIYTLDTPLQARSTEKTMIAGLDIFRSDNFKLSFTGLGPVTRALSSILYLAYRLVPSVPIGLFKTLTVRTLQTYLNENPIPL</sequence>
<organism evidence="2 3">
    <name type="scientific">Tropilaelaps mercedesae</name>
    <dbReference type="NCBI Taxonomy" id="418985"/>
    <lineage>
        <taxon>Eukaryota</taxon>
        <taxon>Metazoa</taxon>
        <taxon>Ecdysozoa</taxon>
        <taxon>Arthropoda</taxon>
        <taxon>Chelicerata</taxon>
        <taxon>Arachnida</taxon>
        <taxon>Acari</taxon>
        <taxon>Parasitiformes</taxon>
        <taxon>Mesostigmata</taxon>
        <taxon>Gamasina</taxon>
        <taxon>Dermanyssoidea</taxon>
        <taxon>Laelapidae</taxon>
        <taxon>Tropilaelaps</taxon>
    </lineage>
</organism>
<protein>
    <submittedName>
        <fullName evidence="2">Uncharacterized protein</fullName>
    </submittedName>
</protein>
<reference evidence="2 3" key="1">
    <citation type="journal article" date="2017" name="Gigascience">
        <title>Draft genome of the honey bee ectoparasitic mite, Tropilaelaps mercedesae, is shaped by the parasitic life history.</title>
        <authorList>
            <person name="Dong X."/>
            <person name="Armstrong S.D."/>
            <person name="Xia D."/>
            <person name="Makepeace B.L."/>
            <person name="Darby A.C."/>
            <person name="Kadowaki T."/>
        </authorList>
    </citation>
    <scope>NUCLEOTIDE SEQUENCE [LARGE SCALE GENOMIC DNA]</scope>
    <source>
        <strain evidence="2">Wuxi-XJTLU</strain>
    </source>
</reference>
<dbReference type="AlphaFoldDB" id="A0A1V9X2S4"/>
<feature type="chain" id="PRO_5012686825" evidence="1">
    <location>
        <begin position="29"/>
        <end position="223"/>
    </location>
</feature>
<feature type="signal peptide" evidence="1">
    <location>
        <begin position="1"/>
        <end position="28"/>
    </location>
</feature>
<proteinExistence type="predicted"/>